<dbReference type="InterPro" id="IPR004424">
    <property type="entry name" value="IspE"/>
</dbReference>
<evidence type="ECO:0000313" key="13">
    <source>
        <dbReference type="Proteomes" id="UP000029080"/>
    </source>
</evidence>
<dbReference type="SUPFAM" id="SSF54211">
    <property type="entry name" value="Ribosomal protein S5 domain 2-like"/>
    <property type="match status" value="1"/>
</dbReference>
<evidence type="ECO:0000256" key="7">
    <source>
        <dbReference type="ARBA" id="ARBA00022840"/>
    </source>
</evidence>
<dbReference type="Proteomes" id="UP000029080">
    <property type="component" value="Unassembled WGS sequence"/>
</dbReference>
<dbReference type="SUPFAM" id="SSF55060">
    <property type="entry name" value="GHMP Kinase, C-terminal domain"/>
    <property type="match status" value="1"/>
</dbReference>
<gene>
    <name evidence="9" type="primary">ispE</name>
    <name evidence="12" type="ORF">BITS_1817</name>
</gene>
<evidence type="ECO:0000313" key="12">
    <source>
        <dbReference type="EMBL" id="KFJ05723.1"/>
    </source>
</evidence>
<dbReference type="InterPro" id="IPR013750">
    <property type="entry name" value="GHMP_kinase_C_dom"/>
</dbReference>
<dbReference type="Pfam" id="PF00288">
    <property type="entry name" value="GHMP_kinases_N"/>
    <property type="match status" value="1"/>
</dbReference>
<feature type="domain" description="GHMP kinase N-terminal" evidence="10">
    <location>
        <begin position="77"/>
        <end position="155"/>
    </location>
</feature>
<keyword evidence="4 9" id="KW-0808">Transferase</keyword>
<dbReference type="Gene3D" id="3.30.70.890">
    <property type="entry name" value="GHMP kinase, C-terminal domain"/>
    <property type="match status" value="1"/>
</dbReference>
<reference evidence="12 13" key="1">
    <citation type="submission" date="2014-03" db="EMBL/GenBank/DDBJ databases">
        <title>Genomics of Bifidobacteria.</title>
        <authorList>
            <person name="Ventura M."/>
            <person name="Milani C."/>
            <person name="Lugli G.A."/>
        </authorList>
    </citation>
    <scope>NUCLEOTIDE SEQUENCE [LARGE SCALE GENOMIC DNA]</scope>
    <source>
        <strain evidence="12 13">JCM 13495</strain>
    </source>
</reference>
<dbReference type="InterPro" id="IPR006204">
    <property type="entry name" value="GHMP_kinase_N_dom"/>
</dbReference>
<proteinExistence type="inferred from homology"/>
<evidence type="ECO:0000256" key="6">
    <source>
        <dbReference type="ARBA" id="ARBA00022777"/>
    </source>
</evidence>
<dbReference type="GO" id="GO:0016114">
    <property type="term" value="P:terpenoid biosynthetic process"/>
    <property type="evidence" value="ECO:0007669"/>
    <property type="project" value="InterPro"/>
</dbReference>
<comment type="catalytic activity">
    <reaction evidence="9">
        <text>4-CDP-2-C-methyl-D-erythritol + ATP = 4-CDP-2-C-methyl-D-erythritol 2-phosphate + ADP + H(+)</text>
        <dbReference type="Rhea" id="RHEA:18437"/>
        <dbReference type="ChEBI" id="CHEBI:15378"/>
        <dbReference type="ChEBI" id="CHEBI:30616"/>
        <dbReference type="ChEBI" id="CHEBI:57823"/>
        <dbReference type="ChEBI" id="CHEBI:57919"/>
        <dbReference type="ChEBI" id="CHEBI:456216"/>
        <dbReference type="EC" id="2.7.1.148"/>
    </reaction>
</comment>
<feature type="binding site" evidence="9">
    <location>
        <begin position="105"/>
        <end position="115"/>
    </location>
    <ligand>
        <name>ATP</name>
        <dbReference type="ChEBI" id="CHEBI:30616"/>
    </ligand>
</feature>
<dbReference type="Pfam" id="PF08544">
    <property type="entry name" value="GHMP_kinases_C"/>
    <property type="match status" value="1"/>
</dbReference>
<keyword evidence="6 9" id="KW-0418">Kinase</keyword>
<dbReference type="STRING" id="356829.BITS_1817"/>
<keyword evidence="13" id="KW-1185">Reference proteome</keyword>
<feature type="domain" description="GHMP kinase C-terminal" evidence="11">
    <location>
        <begin position="207"/>
        <end position="271"/>
    </location>
</feature>
<evidence type="ECO:0000256" key="9">
    <source>
        <dbReference type="HAMAP-Rule" id="MF_00061"/>
    </source>
</evidence>
<feature type="active site" evidence="9">
    <location>
        <position position="11"/>
    </location>
</feature>
<comment type="function">
    <text evidence="9">Catalyzes the phosphorylation of the position 2 hydroxy group of 4-diphosphocytidyl-2C-methyl-D-erythritol.</text>
</comment>
<dbReference type="GO" id="GO:0019288">
    <property type="term" value="P:isopentenyl diphosphate biosynthetic process, methylerythritol 4-phosphate pathway"/>
    <property type="evidence" value="ECO:0007669"/>
    <property type="project" value="UniProtKB-UniRule"/>
</dbReference>
<evidence type="ECO:0000256" key="2">
    <source>
        <dbReference type="ARBA" id="ARBA00012052"/>
    </source>
</evidence>
<evidence type="ECO:0000259" key="10">
    <source>
        <dbReference type="Pfam" id="PF00288"/>
    </source>
</evidence>
<evidence type="ECO:0000256" key="1">
    <source>
        <dbReference type="ARBA" id="ARBA00009684"/>
    </source>
</evidence>
<dbReference type="InterPro" id="IPR020568">
    <property type="entry name" value="Ribosomal_Su5_D2-typ_SF"/>
</dbReference>
<name>A0A087ED72_9BIFI</name>
<dbReference type="HAMAP" id="MF_00061">
    <property type="entry name" value="IspE"/>
    <property type="match status" value="1"/>
</dbReference>
<dbReference type="InterPro" id="IPR014721">
    <property type="entry name" value="Ribsml_uS5_D2-typ_fold_subgr"/>
</dbReference>
<dbReference type="EMBL" id="JGZU01000013">
    <property type="protein sequence ID" value="KFJ05723.1"/>
    <property type="molecule type" value="Genomic_DNA"/>
</dbReference>
<feature type="active site" evidence="9">
    <location>
        <position position="147"/>
    </location>
</feature>
<organism evidence="12 13">
    <name type="scientific">Bifidobacterium tsurumiense</name>
    <dbReference type="NCBI Taxonomy" id="356829"/>
    <lineage>
        <taxon>Bacteria</taxon>
        <taxon>Bacillati</taxon>
        <taxon>Actinomycetota</taxon>
        <taxon>Actinomycetes</taxon>
        <taxon>Bifidobacteriales</taxon>
        <taxon>Bifidobacteriaceae</taxon>
        <taxon>Bifidobacterium</taxon>
    </lineage>
</organism>
<dbReference type="UniPathway" id="UPA00056">
    <property type="reaction ID" value="UER00094"/>
</dbReference>
<comment type="caution">
    <text evidence="12">The sequence shown here is derived from an EMBL/GenBank/DDBJ whole genome shotgun (WGS) entry which is preliminary data.</text>
</comment>
<keyword evidence="7 9" id="KW-0067">ATP-binding</keyword>
<keyword evidence="9" id="KW-0414">Isoprene biosynthesis</keyword>
<keyword evidence="5 9" id="KW-0547">Nucleotide-binding</keyword>
<sequence length="302" mass="31958">MMTVSVDCPAKTNLTLRVGERHEEWGGRHELDTVYCAVGVMDTVTVCQKPQGSGFSLELAGTHLGNLAATDSDMRRNHAVSALFALAKTSGKSPDVALHIHKRIPVSAGLGGGSADAAATLLALNELWDLHWPIERLRGIASTLGADMPFCLTGGYARGTGFGECIEDIPCESELGKRLRDQGYAGHILVGAYHHELSTPHVYQAFDELGAGTGDDNDLQHAAITLHPRSGLAIQAALAAGASHAFVSGSGPSAIAFVPSDEVERTVREAWLHDHAVDRIIVATAPVTPVIHSRASQTLKVQ</sequence>
<accession>A0A087ED72</accession>
<evidence type="ECO:0000259" key="11">
    <source>
        <dbReference type="Pfam" id="PF08544"/>
    </source>
</evidence>
<dbReference type="PANTHER" id="PTHR43527:SF2">
    <property type="entry name" value="4-DIPHOSPHOCYTIDYL-2-C-METHYL-D-ERYTHRITOL KINASE, CHLOROPLASTIC"/>
    <property type="match status" value="1"/>
</dbReference>
<evidence type="ECO:0000256" key="8">
    <source>
        <dbReference type="ARBA" id="ARBA00032554"/>
    </source>
</evidence>
<dbReference type="InterPro" id="IPR036554">
    <property type="entry name" value="GHMP_kinase_C_sf"/>
</dbReference>
<dbReference type="eggNOG" id="COG1947">
    <property type="taxonomic scope" value="Bacteria"/>
</dbReference>
<comment type="pathway">
    <text evidence="9">Isoprenoid biosynthesis; isopentenyl diphosphate biosynthesis via DXP pathway; isopentenyl diphosphate from 1-deoxy-D-xylulose 5-phosphate: step 3/6.</text>
</comment>
<dbReference type="PIRSF" id="PIRSF010376">
    <property type="entry name" value="IspE"/>
    <property type="match status" value="1"/>
</dbReference>
<dbReference type="Gene3D" id="3.30.230.10">
    <property type="match status" value="1"/>
</dbReference>
<comment type="similarity">
    <text evidence="1 9">Belongs to the GHMP kinase family. IspE subfamily.</text>
</comment>
<dbReference type="GO" id="GO:0050515">
    <property type="term" value="F:4-(cytidine 5'-diphospho)-2-C-methyl-D-erythritol kinase activity"/>
    <property type="evidence" value="ECO:0007669"/>
    <property type="project" value="UniProtKB-UniRule"/>
</dbReference>
<dbReference type="EC" id="2.7.1.148" evidence="2 9"/>
<dbReference type="GO" id="GO:0005524">
    <property type="term" value="F:ATP binding"/>
    <property type="evidence" value="ECO:0007669"/>
    <property type="project" value="UniProtKB-UniRule"/>
</dbReference>
<dbReference type="AlphaFoldDB" id="A0A087ED72"/>
<evidence type="ECO:0000256" key="3">
    <source>
        <dbReference type="ARBA" id="ARBA00017473"/>
    </source>
</evidence>
<dbReference type="PANTHER" id="PTHR43527">
    <property type="entry name" value="4-DIPHOSPHOCYTIDYL-2-C-METHYL-D-ERYTHRITOL KINASE, CHLOROPLASTIC"/>
    <property type="match status" value="1"/>
</dbReference>
<protein>
    <recommendedName>
        <fullName evidence="3 9">4-diphosphocytidyl-2-C-methyl-D-erythritol kinase</fullName>
        <shortName evidence="9">CMK</shortName>
        <ecNumber evidence="2 9">2.7.1.148</ecNumber>
    </recommendedName>
    <alternativeName>
        <fullName evidence="8 9">4-(cytidine-5'-diphospho)-2-C-methyl-D-erythritol kinase</fullName>
    </alternativeName>
</protein>
<evidence type="ECO:0000256" key="5">
    <source>
        <dbReference type="ARBA" id="ARBA00022741"/>
    </source>
</evidence>
<evidence type="ECO:0000256" key="4">
    <source>
        <dbReference type="ARBA" id="ARBA00022679"/>
    </source>
</evidence>